<evidence type="ECO:0000256" key="1">
    <source>
        <dbReference type="SAM" id="Phobius"/>
    </source>
</evidence>
<keyword evidence="3" id="KW-0808">Transferase</keyword>
<feature type="transmembrane region" description="Helical" evidence="1">
    <location>
        <begin position="27"/>
        <end position="44"/>
    </location>
</feature>
<comment type="caution">
    <text evidence="3">The sequence shown here is derived from an EMBL/GenBank/DDBJ whole genome shotgun (WGS) entry which is preliminary data.</text>
</comment>
<dbReference type="PANTHER" id="PTHR34220">
    <property type="entry name" value="SENSOR HISTIDINE KINASE YPDA"/>
    <property type="match status" value="1"/>
</dbReference>
<dbReference type="PANTHER" id="PTHR34220:SF7">
    <property type="entry name" value="SENSOR HISTIDINE KINASE YPDA"/>
    <property type="match status" value="1"/>
</dbReference>
<dbReference type="OrthoDB" id="9809908at2"/>
<dbReference type="Gene3D" id="3.30.565.10">
    <property type="entry name" value="Histidine kinase-like ATPase, C-terminal domain"/>
    <property type="match status" value="1"/>
</dbReference>
<feature type="domain" description="Signal transduction histidine kinase internal region" evidence="2">
    <location>
        <begin position="170"/>
        <end position="246"/>
    </location>
</feature>
<dbReference type="InterPro" id="IPR050640">
    <property type="entry name" value="Bact_2-comp_sensor_kinase"/>
</dbReference>
<evidence type="ECO:0000259" key="2">
    <source>
        <dbReference type="Pfam" id="PF06580"/>
    </source>
</evidence>
<name>A0A3P1XP58_TANFO</name>
<keyword evidence="1" id="KW-0812">Transmembrane</keyword>
<dbReference type="GO" id="GO:0016020">
    <property type="term" value="C:membrane"/>
    <property type="evidence" value="ECO:0007669"/>
    <property type="project" value="InterPro"/>
</dbReference>
<dbReference type="Proteomes" id="UP000278609">
    <property type="component" value="Unassembled WGS sequence"/>
</dbReference>
<dbReference type="EMBL" id="RQYS01000034">
    <property type="protein sequence ID" value="RRD59856.1"/>
    <property type="molecule type" value="Genomic_DNA"/>
</dbReference>
<keyword evidence="1" id="KW-1133">Transmembrane helix</keyword>
<dbReference type="InterPro" id="IPR036890">
    <property type="entry name" value="HATPase_C_sf"/>
</dbReference>
<organism evidence="3 4">
    <name type="scientific">Tannerella forsythia</name>
    <name type="common">Bacteroides forsythus</name>
    <dbReference type="NCBI Taxonomy" id="28112"/>
    <lineage>
        <taxon>Bacteria</taxon>
        <taxon>Pseudomonadati</taxon>
        <taxon>Bacteroidota</taxon>
        <taxon>Bacteroidia</taxon>
        <taxon>Bacteroidales</taxon>
        <taxon>Tannerellaceae</taxon>
        <taxon>Tannerella</taxon>
    </lineage>
</organism>
<proteinExistence type="predicted"/>
<feature type="transmembrane region" description="Helical" evidence="1">
    <location>
        <begin position="56"/>
        <end position="77"/>
    </location>
</feature>
<feature type="transmembrane region" description="Helical" evidence="1">
    <location>
        <begin position="127"/>
        <end position="150"/>
    </location>
</feature>
<keyword evidence="3" id="KW-0418">Kinase</keyword>
<reference evidence="3 4" key="1">
    <citation type="submission" date="2018-11" db="EMBL/GenBank/DDBJ databases">
        <title>Genomes From Bacteria Associated with the Canine Oral Cavity: a Test Case for Automated Genome-Based Taxonomic Assignment.</title>
        <authorList>
            <person name="Coil D.A."/>
            <person name="Jospin G."/>
            <person name="Darling A.E."/>
            <person name="Wallis C."/>
            <person name="Davis I.J."/>
            <person name="Harris S."/>
            <person name="Eisen J.A."/>
            <person name="Holcombe L.J."/>
            <person name="O'Flynn C."/>
        </authorList>
    </citation>
    <scope>NUCLEOTIDE SEQUENCE [LARGE SCALE GENOMIC DNA]</scope>
    <source>
        <strain evidence="3 4">OH2617_COT-023</strain>
    </source>
</reference>
<dbReference type="GO" id="GO:0000155">
    <property type="term" value="F:phosphorelay sensor kinase activity"/>
    <property type="evidence" value="ECO:0007669"/>
    <property type="project" value="InterPro"/>
</dbReference>
<gene>
    <name evidence="3" type="ORF">EII40_08560</name>
</gene>
<dbReference type="InterPro" id="IPR010559">
    <property type="entry name" value="Sig_transdc_His_kin_internal"/>
</dbReference>
<dbReference type="AlphaFoldDB" id="A0A3P1XP58"/>
<protein>
    <submittedName>
        <fullName evidence="3">Histidine kinase</fullName>
    </submittedName>
</protein>
<feature type="transmembrane region" description="Helical" evidence="1">
    <location>
        <begin position="86"/>
        <end position="107"/>
    </location>
</feature>
<keyword evidence="1" id="KW-0472">Membrane</keyword>
<accession>A0A3P1XP58</accession>
<dbReference type="RefSeq" id="WP_124751848.1">
    <property type="nucleotide sequence ID" value="NZ_RQYS01000034.1"/>
</dbReference>
<sequence>MKPSKEKNGNGLSSFVMDDRYAIHRHLVLQGVILAISVGIFFDAPDRLNLSLNRFYGWISYYLFLNMLVYVNVYVLFPRYLAKNKVFAYVVSVFLFTVFSIVIMVILQDLFYDITVMRQTPSAVAVFLSIASSMCTIFLFLGGISMFMLFRQWAIGNRKINSLQVATFRSELNFLKSQINPHFLFNMINNANIMVDEEPEITSHILDKLDRMLQYQFNDSTQDRVLLSADIAFLTDFLALEKVRRDDFEYTVAIEGDMAETEVPPLLFIPFVENAVKHNQDVNRSYVHLKFRKEEHRLFFECENSKPFKPAKRDVGGLGLANIRRRLDLLFENSHLLEIVETETTYTVKLQLNR</sequence>
<evidence type="ECO:0000313" key="3">
    <source>
        <dbReference type="EMBL" id="RRD59856.1"/>
    </source>
</evidence>
<evidence type="ECO:0000313" key="4">
    <source>
        <dbReference type="Proteomes" id="UP000278609"/>
    </source>
</evidence>
<dbReference type="Pfam" id="PF06580">
    <property type="entry name" value="His_kinase"/>
    <property type="match status" value="1"/>
</dbReference>